<accession>A0A9D1PLI8</accession>
<dbReference type="Pfam" id="PF01557">
    <property type="entry name" value="FAA_hydrolase"/>
    <property type="match status" value="1"/>
</dbReference>
<reference evidence="4" key="2">
    <citation type="submission" date="2021-04" db="EMBL/GenBank/DDBJ databases">
        <authorList>
            <person name="Gilroy R."/>
        </authorList>
    </citation>
    <scope>NUCLEOTIDE SEQUENCE</scope>
    <source>
        <strain evidence="4">CHK169-2315</strain>
    </source>
</reference>
<evidence type="ECO:0000256" key="2">
    <source>
        <dbReference type="ARBA" id="ARBA00022723"/>
    </source>
</evidence>
<gene>
    <name evidence="4" type="ORF">H9895_04230</name>
</gene>
<keyword evidence="4" id="KW-0378">Hydrolase</keyword>
<dbReference type="GO" id="GO:0046872">
    <property type="term" value="F:metal ion binding"/>
    <property type="evidence" value="ECO:0007669"/>
    <property type="project" value="UniProtKB-KW"/>
</dbReference>
<dbReference type="Gene3D" id="3.90.850.10">
    <property type="entry name" value="Fumarylacetoacetase-like, C-terminal domain"/>
    <property type="match status" value="1"/>
</dbReference>
<dbReference type="PANTHER" id="PTHR11820:SF7">
    <property type="entry name" value="ACYLPYRUVASE FAHD1, MITOCHONDRIAL"/>
    <property type="match status" value="1"/>
</dbReference>
<protein>
    <submittedName>
        <fullName evidence="4">Fumarylacetoacetate hydrolase family protein</fullName>
    </submittedName>
</protein>
<sequence length="210" mass="23542">MDEIKNIYCIGRNYVEHVHELGNIVPTSPVVFNKPTHAIVEANGQEIDLPSDKGEVHFEAELVIKMGQDYNPELPVQDLISEMTIGLDLTLRDVQSALKEKQHPWLLSKGFPNAAIIGKFIPFPGIEPCAKKDFRLFINDSLRQKGNIQHMIFPIGHLIRFIGENLGLKKGDIIFTGTPEGVGPLQDGDILSLLWEEEELGTCIVKFHHT</sequence>
<comment type="similarity">
    <text evidence="1">Belongs to the FAH family.</text>
</comment>
<keyword evidence="2" id="KW-0479">Metal-binding</keyword>
<reference evidence="4" key="1">
    <citation type="journal article" date="2021" name="PeerJ">
        <title>Extensive microbial diversity within the chicken gut microbiome revealed by metagenomics and culture.</title>
        <authorList>
            <person name="Gilroy R."/>
            <person name="Ravi A."/>
            <person name="Getino M."/>
            <person name="Pursley I."/>
            <person name="Horton D.L."/>
            <person name="Alikhan N.F."/>
            <person name="Baker D."/>
            <person name="Gharbi K."/>
            <person name="Hall N."/>
            <person name="Watson M."/>
            <person name="Adriaenssens E.M."/>
            <person name="Foster-Nyarko E."/>
            <person name="Jarju S."/>
            <person name="Secka A."/>
            <person name="Antonio M."/>
            <person name="Oren A."/>
            <person name="Chaudhuri R.R."/>
            <person name="La Ragione R."/>
            <person name="Hildebrand F."/>
            <person name="Pallen M.J."/>
        </authorList>
    </citation>
    <scope>NUCLEOTIDE SEQUENCE</scope>
    <source>
        <strain evidence="4">CHK169-2315</strain>
    </source>
</reference>
<evidence type="ECO:0000313" key="5">
    <source>
        <dbReference type="Proteomes" id="UP000823937"/>
    </source>
</evidence>
<name>A0A9D1PLI8_9BACI</name>
<evidence type="ECO:0000259" key="3">
    <source>
        <dbReference type="Pfam" id="PF01557"/>
    </source>
</evidence>
<dbReference type="InterPro" id="IPR011234">
    <property type="entry name" value="Fumarylacetoacetase-like_C"/>
</dbReference>
<dbReference type="PANTHER" id="PTHR11820">
    <property type="entry name" value="ACYLPYRUVASE"/>
    <property type="match status" value="1"/>
</dbReference>
<dbReference type="Proteomes" id="UP000823937">
    <property type="component" value="Unassembled WGS sequence"/>
</dbReference>
<dbReference type="SUPFAM" id="SSF56529">
    <property type="entry name" value="FAH"/>
    <property type="match status" value="1"/>
</dbReference>
<dbReference type="InterPro" id="IPR036663">
    <property type="entry name" value="Fumarylacetoacetase_C_sf"/>
</dbReference>
<proteinExistence type="inferred from homology"/>
<evidence type="ECO:0000313" key="4">
    <source>
        <dbReference type="EMBL" id="HIV74272.1"/>
    </source>
</evidence>
<feature type="domain" description="Fumarylacetoacetase-like C-terminal" evidence="3">
    <location>
        <begin position="7"/>
        <end position="204"/>
    </location>
</feature>
<dbReference type="GO" id="GO:0018773">
    <property type="term" value="F:acetylpyruvate hydrolase activity"/>
    <property type="evidence" value="ECO:0007669"/>
    <property type="project" value="TreeGrafter"/>
</dbReference>
<dbReference type="AlphaFoldDB" id="A0A9D1PLI8"/>
<dbReference type="EMBL" id="DXHX01000061">
    <property type="protein sequence ID" value="HIV74272.1"/>
    <property type="molecule type" value="Genomic_DNA"/>
</dbReference>
<comment type="caution">
    <text evidence="4">The sequence shown here is derived from an EMBL/GenBank/DDBJ whole genome shotgun (WGS) entry which is preliminary data.</text>
</comment>
<evidence type="ECO:0000256" key="1">
    <source>
        <dbReference type="ARBA" id="ARBA00010211"/>
    </source>
</evidence>
<organism evidence="4 5">
    <name type="scientific">Candidatus Pseudogracilibacillus intestinigallinarum</name>
    <dbReference type="NCBI Taxonomy" id="2838742"/>
    <lineage>
        <taxon>Bacteria</taxon>
        <taxon>Bacillati</taxon>
        <taxon>Bacillota</taxon>
        <taxon>Bacilli</taxon>
        <taxon>Bacillales</taxon>
        <taxon>Bacillaceae</taxon>
        <taxon>Pseudogracilibacillus</taxon>
    </lineage>
</organism>